<organism evidence="1 2">
    <name type="scientific">Eumeta variegata</name>
    <name type="common">Bagworm moth</name>
    <name type="synonym">Eumeta japonica</name>
    <dbReference type="NCBI Taxonomy" id="151549"/>
    <lineage>
        <taxon>Eukaryota</taxon>
        <taxon>Metazoa</taxon>
        <taxon>Ecdysozoa</taxon>
        <taxon>Arthropoda</taxon>
        <taxon>Hexapoda</taxon>
        <taxon>Insecta</taxon>
        <taxon>Pterygota</taxon>
        <taxon>Neoptera</taxon>
        <taxon>Endopterygota</taxon>
        <taxon>Lepidoptera</taxon>
        <taxon>Glossata</taxon>
        <taxon>Ditrysia</taxon>
        <taxon>Tineoidea</taxon>
        <taxon>Psychidae</taxon>
        <taxon>Oiketicinae</taxon>
        <taxon>Eumeta</taxon>
    </lineage>
</organism>
<protein>
    <submittedName>
        <fullName evidence="1">Uncharacterized protein</fullName>
    </submittedName>
</protein>
<dbReference type="Proteomes" id="UP000299102">
    <property type="component" value="Unassembled WGS sequence"/>
</dbReference>
<comment type="caution">
    <text evidence="1">The sequence shown here is derived from an EMBL/GenBank/DDBJ whole genome shotgun (WGS) entry which is preliminary data.</text>
</comment>
<reference evidence="1 2" key="1">
    <citation type="journal article" date="2019" name="Commun. Biol.">
        <title>The bagworm genome reveals a unique fibroin gene that provides high tensile strength.</title>
        <authorList>
            <person name="Kono N."/>
            <person name="Nakamura H."/>
            <person name="Ohtoshi R."/>
            <person name="Tomita M."/>
            <person name="Numata K."/>
            <person name="Arakawa K."/>
        </authorList>
    </citation>
    <scope>NUCLEOTIDE SEQUENCE [LARGE SCALE GENOMIC DNA]</scope>
</reference>
<name>A0A4C1WUC5_EUMVA</name>
<dbReference type="EMBL" id="BGZK01000661">
    <property type="protein sequence ID" value="GBP55136.1"/>
    <property type="molecule type" value="Genomic_DNA"/>
</dbReference>
<accession>A0A4C1WUC5</accession>
<dbReference type="AlphaFoldDB" id="A0A4C1WUC5"/>
<evidence type="ECO:0000313" key="2">
    <source>
        <dbReference type="Proteomes" id="UP000299102"/>
    </source>
</evidence>
<gene>
    <name evidence="1" type="ORF">EVAR_38017_1</name>
</gene>
<sequence length="105" mass="11512">MSRIAATTSTHVCVVSVHADFRTDAFGPAADERAYGSTIYSYSSIGSTVSLARPAQQLSGSLARKRFIARTATGDRVPKVRVYVEAKYQKLRTDVAFDTHKNLRS</sequence>
<evidence type="ECO:0000313" key="1">
    <source>
        <dbReference type="EMBL" id="GBP55136.1"/>
    </source>
</evidence>
<proteinExistence type="predicted"/>
<keyword evidence="2" id="KW-1185">Reference proteome</keyword>